<feature type="transmembrane region" description="Helical" evidence="1">
    <location>
        <begin position="20"/>
        <end position="48"/>
    </location>
</feature>
<feature type="transmembrane region" description="Helical" evidence="1">
    <location>
        <begin position="60"/>
        <end position="88"/>
    </location>
</feature>
<proteinExistence type="predicted"/>
<dbReference type="Proteomes" id="UP000027931">
    <property type="component" value="Unassembled WGS sequence"/>
</dbReference>
<dbReference type="EMBL" id="JMIR01000044">
    <property type="protein sequence ID" value="KEO81158.1"/>
    <property type="molecule type" value="Genomic_DNA"/>
</dbReference>
<keyword evidence="3" id="KW-1185">Reference proteome</keyword>
<accession>A0A074LMV0</accession>
<name>A0A074LMV0_9BACL</name>
<keyword evidence="1" id="KW-1133">Transmembrane helix</keyword>
<dbReference type="AlphaFoldDB" id="A0A074LMV0"/>
<evidence type="ECO:0008006" key="4">
    <source>
        <dbReference type="Google" id="ProtNLM"/>
    </source>
</evidence>
<organism evidence="2 3">
    <name type="scientific">Tumebacillus flagellatus</name>
    <dbReference type="NCBI Taxonomy" id="1157490"/>
    <lineage>
        <taxon>Bacteria</taxon>
        <taxon>Bacillati</taxon>
        <taxon>Bacillota</taxon>
        <taxon>Bacilli</taxon>
        <taxon>Bacillales</taxon>
        <taxon>Alicyclobacillaceae</taxon>
        <taxon>Tumebacillus</taxon>
    </lineage>
</organism>
<reference evidence="2 3" key="1">
    <citation type="journal article" date="2013" name="Int. J. Syst. Evol. Microbiol.">
        <title>Tumebacillus flagellatus sp. nov., an alpha-amylase/pullulanase-producing bacterium isolated from cassava wastewater.</title>
        <authorList>
            <person name="Wang Q."/>
            <person name="Xie N."/>
            <person name="Qin Y."/>
            <person name="Shen N."/>
            <person name="Zhu J."/>
            <person name="Mi H."/>
            <person name="Huang R."/>
        </authorList>
    </citation>
    <scope>NUCLEOTIDE SEQUENCE [LARGE SCALE GENOMIC DNA]</scope>
    <source>
        <strain evidence="2 3">GST4</strain>
    </source>
</reference>
<sequence length="99" mass="10378">MYDMEDPNEQKRGGGGLAIAGMIVGIVGLVLSWIPFFGFLVNLTGLILSSFGMKSRERGMAVAGLVTSIIGLLIAILMTVIVIIGIVVDGSRSGGNYTF</sequence>
<protein>
    <recommendedName>
        <fullName evidence="4">DUF4190 domain-containing protein</fullName>
    </recommendedName>
</protein>
<evidence type="ECO:0000256" key="1">
    <source>
        <dbReference type="SAM" id="Phobius"/>
    </source>
</evidence>
<comment type="caution">
    <text evidence="2">The sequence shown here is derived from an EMBL/GenBank/DDBJ whole genome shotgun (WGS) entry which is preliminary data.</text>
</comment>
<evidence type="ECO:0000313" key="2">
    <source>
        <dbReference type="EMBL" id="KEO81158.1"/>
    </source>
</evidence>
<keyword evidence="1" id="KW-0472">Membrane</keyword>
<keyword evidence="1" id="KW-0812">Transmembrane</keyword>
<evidence type="ECO:0000313" key="3">
    <source>
        <dbReference type="Proteomes" id="UP000027931"/>
    </source>
</evidence>
<gene>
    <name evidence="2" type="ORF">EL26_22135</name>
</gene>
<dbReference type="STRING" id="1157490.EL26_22135"/>